<feature type="region of interest" description="Disordered" evidence="1">
    <location>
        <begin position="236"/>
        <end position="255"/>
    </location>
</feature>
<dbReference type="Proteomes" id="UP000595437">
    <property type="component" value="Chromosome 5"/>
</dbReference>
<feature type="compositionally biased region" description="Acidic residues" evidence="1">
    <location>
        <begin position="106"/>
        <end position="125"/>
    </location>
</feature>
<organism evidence="2 3">
    <name type="scientific">Caligus rogercresseyi</name>
    <name type="common">Sea louse</name>
    <dbReference type="NCBI Taxonomy" id="217165"/>
    <lineage>
        <taxon>Eukaryota</taxon>
        <taxon>Metazoa</taxon>
        <taxon>Ecdysozoa</taxon>
        <taxon>Arthropoda</taxon>
        <taxon>Crustacea</taxon>
        <taxon>Multicrustacea</taxon>
        <taxon>Hexanauplia</taxon>
        <taxon>Copepoda</taxon>
        <taxon>Siphonostomatoida</taxon>
        <taxon>Caligidae</taxon>
        <taxon>Caligus</taxon>
    </lineage>
</organism>
<evidence type="ECO:0000256" key="1">
    <source>
        <dbReference type="SAM" id="MobiDB-lite"/>
    </source>
</evidence>
<accession>A0A7T8KFQ8</accession>
<feature type="compositionally biased region" description="Low complexity" evidence="1">
    <location>
        <begin position="140"/>
        <end position="150"/>
    </location>
</feature>
<evidence type="ECO:0000313" key="3">
    <source>
        <dbReference type="Proteomes" id="UP000595437"/>
    </source>
</evidence>
<name>A0A7T8KFQ8_CALRO</name>
<feature type="compositionally biased region" description="Basic and acidic residues" evidence="1">
    <location>
        <begin position="178"/>
        <end position="189"/>
    </location>
</feature>
<gene>
    <name evidence="2" type="ORF">FKW44_008117</name>
</gene>
<protein>
    <submittedName>
        <fullName evidence="2">Uncharacterized protein</fullName>
    </submittedName>
</protein>
<dbReference type="EMBL" id="CP045894">
    <property type="protein sequence ID" value="QQP55066.1"/>
    <property type="molecule type" value="Genomic_DNA"/>
</dbReference>
<feature type="compositionally biased region" description="Basic and acidic residues" evidence="1">
    <location>
        <begin position="15"/>
        <end position="26"/>
    </location>
</feature>
<dbReference type="AlphaFoldDB" id="A0A7T8KFQ8"/>
<sequence>SLHITNLFTGNNIEDFERPSGEKEDYLFEEEEEETFLRGKKSHSGALLHDSEAEERNDESKVGEESYFSVPCQIKEKYYMGKRHYDGREESDSKVGSSSLDCYENEREEVEEEDLEDPDEEEDNTESSSMPALETRDITSSSFGLAGSSSNTLFAGREPGGLSPVGYNHSLHTNSSEHPNHSKSWRDEAYPSTSSRLSSFLPKPFSGSSHRLSAAREDEDVESGLRSDIFPNSRLSRINYHPLSTRKGGDPNKFK</sequence>
<proteinExistence type="predicted"/>
<feature type="region of interest" description="Disordered" evidence="1">
    <location>
        <begin position="84"/>
        <end position="228"/>
    </location>
</feature>
<feature type="region of interest" description="Disordered" evidence="1">
    <location>
        <begin position="1"/>
        <end position="66"/>
    </location>
</feature>
<reference evidence="3" key="1">
    <citation type="submission" date="2021-01" db="EMBL/GenBank/DDBJ databases">
        <title>Caligus Genome Assembly.</title>
        <authorList>
            <person name="Gallardo-Escarate C."/>
        </authorList>
    </citation>
    <scope>NUCLEOTIDE SEQUENCE [LARGE SCALE GENOMIC DNA]</scope>
</reference>
<keyword evidence="3" id="KW-1185">Reference proteome</keyword>
<feature type="compositionally biased region" description="Polar residues" evidence="1">
    <location>
        <begin position="1"/>
        <end position="12"/>
    </location>
</feature>
<feature type="compositionally biased region" description="Basic and acidic residues" evidence="1">
    <location>
        <begin position="84"/>
        <end position="93"/>
    </location>
</feature>
<evidence type="ECO:0000313" key="2">
    <source>
        <dbReference type="EMBL" id="QQP55066.1"/>
    </source>
</evidence>
<feature type="non-terminal residue" evidence="2">
    <location>
        <position position="1"/>
    </location>
</feature>